<reference evidence="2" key="1">
    <citation type="submission" date="2021-02" db="EMBL/GenBank/DDBJ databases">
        <title>Genome-Resolved Metagenomics of a Microbial Community Performing Photosynthetic Biological Nutrient Removal.</title>
        <authorList>
            <person name="Mcdaniel E.A."/>
        </authorList>
    </citation>
    <scope>NUCLEOTIDE SEQUENCE</scope>
    <source>
        <strain evidence="2">UWPOB_OBS1</strain>
    </source>
</reference>
<dbReference type="AlphaFoldDB" id="A0A8J7PH19"/>
<protein>
    <submittedName>
        <fullName evidence="2">GNAT family N-acetyltransferase</fullName>
    </submittedName>
</protein>
<dbReference type="CDD" id="cd04301">
    <property type="entry name" value="NAT_SF"/>
    <property type="match status" value="1"/>
</dbReference>
<dbReference type="Proteomes" id="UP000664277">
    <property type="component" value="Unassembled WGS sequence"/>
</dbReference>
<organism evidence="2 3">
    <name type="scientific">Candidatus Obscuribacter phosphatis</name>
    <dbReference type="NCBI Taxonomy" id="1906157"/>
    <lineage>
        <taxon>Bacteria</taxon>
        <taxon>Bacillati</taxon>
        <taxon>Candidatus Melainabacteria</taxon>
        <taxon>Candidatus Obscuribacterales</taxon>
        <taxon>Candidatus Obscuribacteraceae</taxon>
        <taxon>Candidatus Obscuribacter</taxon>
    </lineage>
</organism>
<evidence type="ECO:0000313" key="2">
    <source>
        <dbReference type="EMBL" id="MBN8661257.1"/>
    </source>
</evidence>
<dbReference type="InterPro" id="IPR000182">
    <property type="entry name" value="GNAT_dom"/>
</dbReference>
<dbReference type="EMBL" id="JAFLCK010000018">
    <property type="protein sequence ID" value="MBN8661257.1"/>
    <property type="molecule type" value="Genomic_DNA"/>
</dbReference>
<feature type="domain" description="N-acetyltransferase" evidence="1">
    <location>
        <begin position="9"/>
        <end position="170"/>
    </location>
</feature>
<evidence type="ECO:0000313" key="3">
    <source>
        <dbReference type="Proteomes" id="UP000664277"/>
    </source>
</evidence>
<dbReference type="GO" id="GO:0016747">
    <property type="term" value="F:acyltransferase activity, transferring groups other than amino-acyl groups"/>
    <property type="evidence" value="ECO:0007669"/>
    <property type="project" value="InterPro"/>
</dbReference>
<proteinExistence type="predicted"/>
<dbReference type="PROSITE" id="PS51186">
    <property type="entry name" value="GNAT"/>
    <property type="match status" value="1"/>
</dbReference>
<comment type="caution">
    <text evidence="2">The sequence shown here is derived from an EMBL/GenBank/DDBJ whole genome shotgun (WGS) entry which is preliminary data.</text>
</comment>
<dbReference type="SUPFAM" id="SSF55729">
    <property type="entry name" value="Acyl-CoA N-acyltransferases (Nat)"/>
    <property type="match status" value="1"/>
</dbReference>
<dbReference type="InterPro" id="IPR016181">
    <property type="entry name" value="Acyl_CoA_acyltransferase"/>
</dbReference>
<gene>
    <name evidence="2" type="ORF">J0M35_12895</name>
</gene>
<name>A0A8J7PH19_9BACT</name>
<dbReference type="Pfam" id="PF00583">
    <property type="entry name" value="Acetyltransf_1"/>
    <property type="match status" value="1"/>
</dbReference>
<evidence type="ECO:0000259" key="1">
    <source>
        <dbReference type="PROSITE" id="PS51186"/>
    </source>
</evidence>
<accession>A0A8J7PH19</accession>
<sequence>MTTIDMSNAVVRAAQANDVEAATDVYLVSLEDLKRRHGAPITPMDRDDWLRGYAHVLNTGIFNVIELDGKVVGLANGVLRDDLWFLSGFWMLPGYQGQGLGRQVLDKTFAEAAERGAKRYFVWASIDLPAVANYMRLSMLPGYQIFTVRVPLDSAARPRTEAASLEQYLLSPLEPQAAAEIDSDIRGVGRIEDHIYWSKDPGRQGWLVRRHGQTVGYFYQRQGQVGALAYLDKGDEGAMIDLALAQSAKCEAAQASGAVTVMAPGINSSALSSLLSRGARFTSHSHFLTSAPFGRLENYLPSGPHLY</sequence>
<dbReference type="Gene3D" id="3.40.630.30">
    <property type="match status" value="1"/>
</dbReference>